<evidence type="ECO:0000313" key="2">
    <source>
        <dbReference type="EMBL" id="JAI05715.1"/>
    </source>
</evidence>
<dbReference type="EMBL" id="GBXM01002863">
    <property type="protein sequence ID" value="JAI05715.1"/>
    <property type="molecule type" value="Transcribed_RNA"/>
</dbReference>
<keyword evidence="1" id="KW-0732">Signal</keyword>
<organism evidence="2">
    <name type="scientific">Anguilla anguilla</name>
    <name type="common">European freshwater eel</name>
    <name type="synonym">Muraena anguilla</name>
    <dbReference type="NCBI Taxonomy" id="7936"/>
    <lineage>
        <taxon>Eukaryota</taxon>
        <taxon>Metazoa</taxon>
        <taxon>Chordata</taxon>
        <taxon>Craniata</taxon>
        <taxon>Vertebrata</taxon>
        <taxon>Euteleostomi</taxon>
        <taxon>Actinopterygii</taxon>
        <taxon>Neopterygii</taxon>
        <taxon>Teleostei</taxon>
        <taxon>Anguilliformes</taxon>
        <taxon>Anguillidae</taxon>
        <taxon>Anguilla</taxon>
    </lineage>
</organism>
<reference evidence="2" key="2">
    <citation type="journal article" date="2015" name="Fish Shellfish Immunol.">
        <title>Early steps in the European eel (Anguilla anguilla)-Vibrio vulnificus interaction in the gills: Role of the RtxA13 toxin.</title>
        <authorList>
            <person name="Callol A."/>
            <person name="Pajuelo D."/>
            <person name="Ebbesson L."/>
            <person name="Teles M."/>
            <person name="MacKenzie S."/>
            <person name="Amaro C."/>
        </authorList>
    </citation>
    <scope>NUCLEOTIDE SEQUENCE</scope>
</reference>
<feature type="signal peptide" evidence="1">
    <location>
        <begin position="1"/>
        <end position="22"/>
    </location>
</feature>
<protein>
    <submittedName>
        <fullName evidence="2">Uncharacterized protein</fullName>
    </submittedName>
</protein>
<reference evidence="2" key="1">
    <citation type="submission" date="2014-11" db="EMBL/GenBank/DDBJ databases">
        <authorList>
            <person name="Amaro Gonzalez C."/>
        </authorList>
    </citation>
    <scope>NUCLEOTIDE SEQUENCE</scope>
</reference>
<evidence type="ECO:0000256" key="1">
    <source>
        <dbReference type="SAM" id="SignalP"/>
    </source>
</evidence>
<proteinExistence type="predicted"/>
<feature type="chain" id="PRO_5002435192" evidence="1">
    <location>
        <begin position="23"/>
        <end position="47"/>
    </location>
</feature>
<sequence>MNSTSVLSLNSLTLCLILDTECLTLTVKGSVMLWGTFSWHGLGPLVP</sequence>
<accession>A0A0E9XSS4</accession>
<dbReference type="AlphaFoldDB" id="A0A0E9XSS4"/>
<name>A0A0E9XSS4_ANGAN</name>